<comment type="caution">
    <text evidence="2">The sequence shown here is derived from an EMBL/GenBank/DDBJ whole genome shotgun (WGS) entry which is preliminary data.</text>
</comment>
<organism evidence="2 3">
    <name type="scientific">Armillaria luteobubalina</name>
    <dbReference type="NCBI Taxonomy" id="153913"/>
    <lineage>
        <taxon>Eukaryota</taxon>
        <taxon>Fungi</taxon>
        <taxon>Dikarya</taxon>
        <taxon>Basidiomycota</taxon>
        <taxon>Agaricomycotina</taxon>
        <taxon>Agaricomycetes</taxon>
        <taxon>Agaricomycetidae</taxon>
        <taxon>Agaricales</taxon>
        <taxon>Marasmiineae</taxon>
        <taxon>Physalacriaceae</taxon>
        <taxon>Armillaria</taxon>
    </lineage>
</organism>
<evidence type="ECO:0000313" key="3">
    <source>
        <dbReference type="Proteomes" id="UP001175228"/>
    </source>
</evidence>
<dbReference type="Proteomes" id="UP001175228">
    <property type="component" value="Unassembled WGS sequence"/>
</dbReference>
<evidence type="ECO:0000256" key="1">
    <source>
        <dbReference type="SAM" id="MobiDB-lite"/>
    </source>
</evidence>
<gene>
    <name evidence="2" type="ORF">EDD18DRAFT_1358841</name>
</gene>
<name>A0AA39PTP0_9AGAR</name>
<proteinExistence type="predicted"/>
<accession>A0AA39PTP0</accession>
<feature type="region of interest" description="Disordered" evidence="1">
    <location>
        <begin position="1"/>
        <end position="32"/>
    </location>
</feature>
<dbReference type="AlphaFoldDB" id="A0AA39PTP0"/>
<evidence type="ECO:0000313" key="2">
    <source>
        <dbReference type="EMBL" id="KAK0489875.1"/>
    </source>
</evidence>
<dbReference type="EMBL" id="JAUEPU010000035">
    <property type="protein sequence ID" value="KAK0489875.1"/>
    <property type="molecule type" value="Genomic_DNA"/>
</dbReference>
<protein>
    <submittedName>
        <fullName evidence="2">Uncharacterized protein</fullName>
    </submittedName>
</protein>
<keyword evidence="3" id="KW-1185">Reference proteome</keyword>
<sequence>MSDDDKKLASHSQPPLQVMVEEPDEEDLPSSQQPLDAMAYERDVFPGHLIID</sequence>
<reference evidence="2" key="1">
    <citation type="submission" date="2023-06" db="EMBL/GenBank/DDBJ databases">
        <authorList>
            <consortium name="Lawrence Berkeley National Laboratory"/>
            <person name="Ahrendt S."/>
            <person name="Sahu N."/>
            <person name="Indic B."/>
            <person name="Wong-Bajracharya J."/>
            <person name="Merenyi Z."/>
            <person name="Ke H.-M."/>
            <person name="Monk M."/>
            <person name="Kocsube S."/>
            <person name="Drula E."/>
            <person name="Lipzen A."/>
            <person name="Balint B."/>
            <person name="Henrissat B."/>
            <person name="Andreopoulos B."/>
            <person name="Martin F.M."/>
            <person name="Harder C.B."/>
            <person name="Rigling D."/>
            <person name="Ford K.L."/>
            <person name="Foster G.D."/>
            <person name="Pangilinan J."/>
            <person name="Papanicolaou A."/>
            <person name="Barry K."/>
            <person name="LaButti K."/>
            <person name="Viragh M."/>
            <person name="Koriabine M."/>
            <person name="Yan M."/>
            <person name="Riley R."/>
            <person name="Champramary S."/>
            <person name="Plett K.L."/>
            <person name="Tsai I.J."/>
            <person name="Slot J."/>
            <person name="Sipos G."/>
            <person name="Plett J."/>
            <person name="Nagy L.G."/>
            <person name="Grigoriev I.V."/>
        </authorList>
    </citation>
    <scope>NUCLEOTIDE SEQUENCE</scope>
    <source>
        <strain evidence="2">HWK02</strain>
    </source>
</reference>